<dbReference type="Pfam" id="PF01979">
    <property type="entry name" value="Amidohydro_1"/>
    <property type="match status" value="1"/>
</dbReference>
<accession>A0ABS2IBQ2</accession>
<proteinExistence type="predicted"/>
<dbReference type="Gene3D" id="3.20.20.140">
    <property type="entry name" value="Metal-dependent hydrolases"/>
    <property type="match status" value="1"/>
</dbReference>
<dbReference type="CDD" id="cd01299">
    <property type="entry name" value="Met_dep_hydrolase_A"/>
    <property type="match status" value="1"/>
</dbReference>
<dbReference type="SUPFAM" id="SSF51338">
    <property type="entry name" value="Composite domain of metallo-dependent hydrolases"/>
    <property type="match status" value="1"/>
</dbReference>
<protein>
    <submittedName>
        <fullName evidence="2">Amidohydrolase family protein</fullName>
    </submittedName>
</protein>
<dbReference type="Gene3D" id="2.30.40.10">
    <property type="entry name" value="Urease, subunit C, domain 1"/>
    <property type="match status" value="1"/>
</dbReference>
<sequence>MALRDAIADGDVVGPRILDAGTLLAVTGGHCSGPRLAPGVTVDAPGVADSPEGFVRKVREQAKYGADFIKICITGGFVSGTDPTTTQFAEEEVRAVVETAHRYGVKVAVHAHATDGVKLAARLGVDSIEHASLIDDEGIRLIKANRHQVVVPTLSVYGTALARAKAVGASPAALVQLQKVLEVYQSNAQKLVKAGVPIIYGTDGPPGENASEFPLLVEIGLTPLQAVRAATLDAARFLERDQDIGSIAVGKYADLIAVDGDPLADVKRFAKVGWVMKGGVVYKGAGIP</sequence>
<comment type="caution">
    <text evidence="2">The sequence shown here is derived from an EMBL/GenBank/DDBJ whole genome shotgun (WGS) entry which is preliminary data.</text>
</comment>
<dbReference type="EMBL" id="JAFEUP010000002">
    <property type="protein sequence ID" value="MBM7060541.1"/>
    <property type="molecule type" value="Genomic_DNA"/>
</dbReference>
<dbReference type="InterPro" id="IPR032466">
    <property type="entry name" value="Metal_Hydrolase"/>
</dbReference>
<gene>
    <name evidence="2" type="ORF">JQX08_07455</name>
</gene>
<dbReference type="PANTHER" id="PTHR43135:SF3">
    <property type="entry name" value="ALPHA-D-RIBOSE 1-METHYLPHOSPHONATE 5-TRIPHOSPHATE DIPHOSPHATASE"/>
    <property type="match status" value="1"/>
</dbReference>
<evidence type="ECO:0000259" key="1">
    <source>
        <dbReference type="Pfam" id="PF01979"/>
    </source>
</evidence>
<organism evidence="2 3">
    <name type="scientific">Zestomonas insulae</name>
    <dbReference type="NCBI Taxonomy" id="2809017"/>
    <lineage>
        <taxon>Bacteria</taxon>
        <taxon>Pseudomonadati</taxon>
        <taxon>Pseudomonadota</taxon>
        <taxon>Gammaproteobacteria</taxon>
        <taxon>Pseudomonadales</taxon>
        <taxon>Pseudomonadaceae</taxon>
        <taxon>Zestomonas</taxon>
    </lineage>
</organism>
<keyword evidence="3" id="KW-1185">Reference proteome</keyword>
<dbReference type="PANTHER" id="PTHR43135">
    <property type="entry name" value="ALPHA-D-RIBOSE 1-METHYLPHOSPHONATE 5-TRIPHOSPHATE DIPHOSPHATASE"/>
    <property type="match status" value="1"/>
</dbReference>
<dbReference type="InterPro" id="IPR057744">
    <property type="entry name" value="OTAase-like"/>
</dbReference>
<dbReference type="InterPro" id="IPR011059">
    <property type="entry name" value="Metal-dep_hydrolase_composite"/>
</dbReference>
<dbReference type="InterPro" id="IPR006680">
    <property type="entry name" value="Amidohydro-rel"/>
</dbReference>
<name>A0ABS2IBQ2_9GAMM</name>
<reference evidence="2 3" key="1">
    <citation type="submission" date="2021-02" db="EMBL/GenBank/DDBJ databases">
        <authorList>
            <person name="Lee D.-H."/>
        </authorList>
    </citation>
    <scope>NUCLEOTIDE SEQUENCE [LARGE SCALE GENOMIC DNA]</scope>
    <source>
        <strain evidence="2 3">UL073</strain>
    </source>
</reference>
<dbReference type="Proteomes" id="UP000717995">
    <property type="component" value="Unassembled WGS sequence"/>
</dbReference>
<dbReference type="InterPro" id="IPR051781">
    <property type="entry name" value="Metallo-dep_Hydrolase"/>
</dbReference>
<evidence type="ECO:0000313" key="3">
    <source>
        <dbReference type="Proteomes" id="UP000717995"/>
    </source>
</evidence>
<feature type="domain" description="Amidohydrolase-related" evidence="1">
    <location>
        <begin position="4"/>
        <end position="278"/>
    </location>
</feature>
<dbReference type="SUPFAM" id="SSF51556">
    <property type="entry name" value="Metallo-dependent hydrolases"/>
    <property type="match status" value="1"/>
</dbReference>
<dbReference type="RefSeq" id="WP_204915658.1">
    <property type="nucleotide sequence ID" value="NZ_JAFEUP010000002.1"/>
</dbReference>
<evidence type="ECO:0000313" key="2">
    <source>
        <dbReference type="EMBL" id="MBM7060541.1"/>
    </source>
</evidence>